<evidence type="ECO:0000256" key="1">
    <source>
        <dbReference type="ARBA" id="ARBA00022679"/>
    </source>
</evidence>
<keyword evidence="3" id="KW-1185">Reference proteome</keyword>
<dbReference type="InterPro" id="IPR044855">
    <property type="entry name" value="CoA-Trfase_III_dom3_sf"/>
</dbReference>
<dbReference type="SUPFAM" id="SSF89796">
    <property type="entry name" value="CoA-transferase family III (CaiB/BaiF)"/>
    <property type="match status" value="1"/>
</dbReference>
<dbReference type="EMBL" id="CP033972">
    <property type="protein sequence ID" value="AZG45675.1"/>
    <property type="molecule type" value="Genomic_DNA"/>
</dbReference>
<protein>
    <submittedName>
        <fullName evidence="2">Acetyl-CoA:oxalate CoA-transferase</fullName>
        <ecNumber evidence="2">2.8.3.19</ecNumber>
    </submittedName>
</protein>
<dbReference type="Pfam" id="PF02515">
    <property type="entry name" value="CoA_transf_3"/>
    <property type="match status" value="1"/>
</dbReference>
<dbReference type="InterPro" id="IPR050483">
    <property type="entry name" value="CoA-transferase_III_domain"/>
</dbReference>
<dbReference type="Proteomes" id="UP000271469">
    <property type="component" value="Chromosome"/>
</dbReference>
<dbReference type="Gene3D" id="3.40.50.10540">
    <property type="entry name" value="Crotonobetainyl-coa:carnitine coa-transferase, domain 1"/>
    <property type="match status" value="1"/>
</dbReference>
<evidence type="ECO:0000313" key="2">
    <source>
        <dbReference type="EMBL" id="AZG45675.1"/>
    </source>
</evidence>
<name>A0A3G8JM40_9ACTN</name>
<dbReference type="PANTHER" id="PTHR48207">
    <property type="entry name" value="SUCCINATE--HYDROXYMETHYLGLUTARATE COA-TRANSFERASE"/>
    <property type="match status" value="1"/>
</dbReference>
<accession>A0A3G8JM40</accession>
<dbReference type="EC" id="2.8.3.19" evidence="2"/>
<dbReference type="AlphaFoldDB" id="A0A3G8JM40"/>
<dbReference type="GO" id="GO:0008410">
    <property type="term" value="F:CoA-transferase activity"/>
    <property type="evidence" value="ECO:0007669"/>
    <property type="project" value="TreeGrafter"/>
</dbReference>
<dbReference type="Gene3D" id="3.30.1540.10">
    <property type="entry name" value="formyl-coa transferase, domain 3"/>
    <property type="match status" value="1"/>
</dbReference>
<sequence>MDADHLSLPLAGITVVALEQAVAAPLATRHLADMGARVIKVERVGEGDFARNYDDVVHGLASHFVWLNRGKESLSLDLKSDSGRDVLRRLVARSDVFLQNLAPGAAARLGFGADDLRADHDGLIVVDMSGYGDAGPYRERKAYDMLVQAEAGLISVTGSADEVAKTGIPTSDIAAGMYALTSILGALVRRGSTGAGASISVSMFDATVEWMGHPMYMRLYGDRQIARSGVGHAAIVPYDRYPTSDGEILIGVQNDRGWRVLIADVLSRPDLADDPRYATNIDRVERRGEVDAAVAVETKRFTTAELDEKLAAAGIPAAEIRELDGVVAHPQLSERDRWRDVDTEAGPIRALLPPMTFADVELPMGPVPALGEHTETILRELDGDPH</sequence>
<organism evidence="2 3">
    <name type="scientific">Gordonia insulae</name>
    <dbReference type="NCBI Taxonomy" id="2420509"/>
    <lineage>
        <taxon>Bacteria</taxon>
        <taxon>Bacillati</taxon>
        <taxon>Actinomycetota</taxon>
        <taxon>Actinomycetes</taxon>
        <taxon>Mycobacteriales</taxon>
        <taxon>Gordoniaceae</taxon>
        <taxon>Gordonia</taxon>
    </lineage>
</organism>
<gene>
    <name evidence="2" type="primary">uctC_4</name>
    <name evidence="2" type="ORF">D7316_02275</name>
</gene>
<dbReference type="KEGG" id="gom:D7316_02275"/>
<keyword evidence="1 2" id="KW-0808">Transferase</keyword>
<dbReference type="PANTHER" id="PTHR48207:SF3">
    <property type="entry name" value="SUCCINATE--HYDROXYMETHYLGLUTARATE COA-TRANSFERASE"/>
    <property type="match status" value="1"/>
</dbReference>
<evidence type="ECO:0000313" key="3">
    <source>
        <dbReference type="Proteomes" id="UP000271469"/>
    </source>
</evidence>
<reference evidence="2 3" key="1">
    <citation type="submission" date="2018-11" db="EMBL/GenBank/DDBJ databases">
        <title>Gordonia insulae sp. nov., isolated from an island soil.</title>
        <authorList>
            <person name="Kim Y.S."/>
            <person name="Kim S.B."/>
        </authorList>
    </citation>
    <scope>NUCLEOTIDE SEQUENCE [LARGE SCALE GENOMIC DNA]</scope>
    <source>
        <strain evidence="2 3">MMS17-SY073</strain>
    </source>
</reference>
<proteinExistence type="predicted"/>
<dbReference type="InterPro" id="IPR023606">
    <property type="entry name" value="CoA-Trfase_III_dom_1_sf"/>
</dbReference>
<dbReference type="RefSeq" id="WP_124708311.1">
    <property type="nucleotide sequence ID" value="NZ_CP033972.1"/>
</dbReference>
<dbReference type="InterPro" id="IPR003673">
    <property type="entry name" value="CoA-Trfase_fam_III"/>
</dbReference>
<dbReference type="OrthoDB" id="9797653at2"/>